<protein>
    <submittedName>
        <fullName evidence="8">Na(+) H(+) antiporter subunit E</fullName>
    </submittedName>
</protein>
<evidence type="ECO:0000256" key="7">
    <source>
        <dbReference type="SAM" id="Phobius"/>
    </source>
</evidence>
<dbReference type="STRING" id="1236989.JCM15548_13675"/>
<evidence type="ECO:0000313" key="8">
    <source>
        <dbReference type="EMBL" id="GAO31324.1"/>
    </source>
</evidence>
<dbReference type="OrthoDB" id="9800498at2"/>
<keyword evidence="9" id="KW-1185">Reference proteome</keyword>
<dbReference type="RefSeq" id="WP_083985184.1">
    <property type="nucleotide sequence ID" value="NZ_BAZW01000044.1"/>
</dbReference>
<keyword evidence="5 7" id="KW-1133">Transmembrane helix</keyword>
<comment type="similarity">
    <text evidence="2">Belongs to the CPA3 antiporters (TC 2.A.63) subunit E family.</text>
</comment>
<name>A0A0E9M1E6_9BACT</name>
<evidence type="ECO:0000256" key="4">
    <source>
        <dbReference type="ARBA" id="ARBA00022692"/>
    </source>
</evidence>
<dbReference type="Proteomes" id="UP000032900">
    <property type="component" value="Unassembled WGS sequence"/>
</dbReference>
<evidence type="ECO:0000256" key="2">
    <source>
        <dbReference type="ARBA" id="ARBA00006228"/>
    </source>
</evidence>
<dbReference type="GO" id="GO:0005886">
    <property type="term" value="C:plasma membrane"/>
    <property type="evidence" value="ECO:0007669"/>
    <property type="project" value="UniProtKB-SubCell"/>
</dbReference>
<gene>
    <name evidence="8" type="ORF">JCM15548_13675</name>
</gene>
<dbReference type="AlphaFoldDB" id="A0A0E9M1E6"/>
<keyword evidence="3" id="KW-1003">Cell membrane</keyword>
<evidence type="ECO:0000256" key="1">
    <source>
        <dbReference type="ARBA" id="ARBA00004651"/>
    </source>
</evidence>
<evidence type="ECO:0000256" key="3">
    <source>
        <dbReference type="ARBA" id="ARBA00022475"/>
    </source>
</evidence>
<dbReference type="GO" id="GO:0008324">
    <property type="term" value="F:monoatomic cation transmembrane transporter activity"/>
    <property type="evidence" value="ECO:0007669"/>
    <property type="project" value="InterPro"/>
</dbReference>
<reference evidence="8 9" key="1">
    <citation type="journal article" date="2015" name="Microbes Environ.">
        <title>Distribution and evolution of nitrogen fixation genes in the phylum bacteroidetes.</title>
        <authorList>
            <person name="Inoue J."/>
            <person name="Oshima K."/>
            <person name="Suda W."/>
            <person name="Sakamoto M."/>
            <person name="Iino T."/>
            <person name="Noda S."/>
            <person name="Hongoh Y."/>
            <person name="Hattori M."/>
            <person name="Ohkuma M."/>
        </authorList>
    </citation>
    <scope>NUCLEOTIDE SEQUENCE [LARGE SCALE GENOMIC DNA]</scope>
    <source>
        <strain evidence="8">JCM 15548</strain>
    </source>
</reference>
<sequence>MFWDTIKNTLTVKTIKRMYYLLVLFFYFCYKIIESGWIVALLVLKGSRGEQGGFFEYTPMVHKSWQLVVLFNMISMTPGSLSVDIKEEGDVIQVHLLRISDKEDFLAVTAKIERLLIKAL</sequence>
<evidence type="ECO:0000313" key="9">
    <source>
        <dbReference type="Proteomes" id="UP000032900"/>
    </source>
</evidence>
<evidence type="ECO:0000256" key="5">
    <source>
        <dbReference type="ARBA" id="ARBA00022989"/>
    </source>
</evidence>
<feature type="transmembrane region" description="Helical" evidence="7">
    <location>
        <begin position="20"/>
        <end position="44"/>
    </location>
</feature>
<keyword evidence="4 7" id="KW-0812">Transmembrane</keyword>
<comment type="subcellular location">
    <subcellularLocation>
        <location evidence="1">Cell membrane</location>
        <topology evidence="1">Multi-pass membrane protein</topology>
    </subcellularLocation>
</comment>
<dbReference type="Pfam" id="PF01899">
    <property type="entry name" value="MNHE"/>
    <property type="match status" value="1"/>
</dbReference>
<dbReference type="PANTHER" id="PTHR34584">
    <property type="entry name" value="NA(+)/H(+) ANTIPORTER SUBUNIT E1"/>
    <property type="match status" value="1"/>
</dbReference>
<comment type="caution">
    <text evidence="8">The sequence shown here is derived from an EMBL/GenBank/DDBJ whole genome shotgun (WGS) entry which is preliminary data.</text>
</comment>
<dbReference type="PANTHER" id="PTHR34584:SF1">
    <property type="entry name" value="NA(+)_H(+) ANTIPORTER SUBUNIT E1"/>
    <property type="match status" value="1"/>
</dbReference>
<keyword evidence="6 7" id="KW-0472">Membrane</keyword>
<organism evidence="8 9">
    <name type="scientific">Geofilum rubicundum JCM 15548</name>
    <dbReference type="NCBI Taxonomy" id="1236989"/>
    <lineage>
        <taxon>Bacteria</taxon>
        <taxon>Pseudomonadati</taxon>
        <taxon>Bacteroidota</taxon>
        <taxon>Bacteroidia</taxon>
        <taxon>Marinilabiliales</taxon>
        <taxon>Marinilabiliaceae</taxon>
        <taxon>Geofilum</taxon>
    </lineage>
</organism>
<accession>A0A0E9M1E6</accession>
<proteinExistence type="inferred from homology"/>
<dbReference type="EMBL" id="BAZW01000044">
    <property type="protein sequence ID" value="GAO31324.1"/>
    <property type="molecule type" value="Genomic_DNA"/>
</dbReference>
<evidence type="ECO:0000256" key="6">
    <source>
        <dbReference type="ARBA" id="ARBA00023136"/>
    </source>
</evidence>
<dbReference type="InterPro" id="IPR002758">
    <property type="entry name" value="Cation_antiport_E"/>
</dbReference>